<evidence type="ECO:0000256" key="2">
    <source>
        <dbReference type="SAM" id="SignalP"/>
    </source>
</evidence>
<dbReference type="InterPro" id="IPR011008">
    <property type="entry name" value="Dimeric_a/b-barrel"/>
</dbReference>
<dbReference type="Gene3D" id="3.30.70.1060">
    <property type="entry name" value="Dimeric alpha+beta barrel"/>
    <property type="match status" value="1"/>
</dbReference>
<evidence type="ECO:0000313" key="4">
    <source>
        <dbReference type="EMBL" id="GAA0346938.1"/>
    </source>
</evidence>
<dbReference type="SUPFAM" id="SSF54909">
    <property type="entry name" value="Dimeric alpha+beta barrel"/>
    <property type="match status" value="1"/>
</dbReference>
<evidence type="ECO:0000313" key="5">
    <source>
        <dbReference type="Proteomes" id="UP001501757"/>
    </source>
</evidence>
<feature type="signal peptide" evidence="2">
    <location>
        <begin position="1"/>
        <end position="18"/>
    </location>
</feature>
<comment type="similarity">
    <text evidence="1">Belongs to the YciI family.</text>
</comment>
<dbReference type="EMBL" id="BAAAEI010000006">
    <property type="protein sequence ID" value="GAA0346938.1"/>
    <property type="molecule type" value="Genomic_DNA"/>
</dbReference>
<organism evidence="4 5">
    <name type="scientific">Bowmanella denitrificans</name>
    <dbReference type="NCBI Taxonomy" id="366582"/>
    <lineage>
        <taxon>Bacteria</taxon>
        <taxon>Pseudomonadati</taxon>
        <taxon>Pseudomonadota</taxon>
        <taxon>Gammaproteobacteria</taxon>
        <taxon>Alteromonadales</taxon>
        <taxon>Alteromonadaceae</taxon>
        <taxon>Bowmanella</taxon>
    </lineage>
</organism>
<accession>A0ABP3GM59</accession>
<reference evidence="5" key="1">
    <citation type="journal article" date="2019" name="Int. J. Syst. Evol. Microbiol.">
        <title>The Global Catalogue of Microorganisms (GCM) 10K type strain sequencing project: providing services to taxonomists for standard genome sequencing and annotation.</title>
        <authorList>
            <consortium name="The Broad Institute Genomics Platform"/>
            <consortium name="The Broad Institute Genome Sequencing Center for Infectious Disease"/>
            <person name="Wu L."/>
            <person name="Ma J."/>
        </authorList>
    </citation>
    <scope>NUCLEOTIDE SEQUENCE [LARGE SCALE GENOMIC DNA]</scope>
    <source>
        <strain evidence="5">JCM 13378</strain>
    </source>
</reference>
<gene>
    <name evidence="4" type="ORF">GCM10009092_09220</name>
</gene>
<sequence length="117" mass="13114">MNRVYLLLIILLSWPALAGEQPPSPLFVVHIETGPAWRRDVPPKAQTGFAEHAANMQRLRQQGIIAFGARYEEFGMLVFRVASEQEAKAIMDADPGVSGGIFNYRVAPLSVFYPWQQ</sequence>
<dbReference type="RefSeq" id="WP_343842329.1">
    <property type="nucleotide sequence ID" value="NZ_BAAAEI010000006.1"/>
</dbReference>
<evidence type="ECO:0000259" key="3">
    <source>
        <dbReference type="Pfam" id="PF03795"/>
    </source>
</evidence>
<dbReference type="Pfam" id="PF03795">
    <property type="entry name" value="YCII"/>
    <property type="match status" value="1"/>
</dbReference>
<protein>
    <recommendedName>
        <fullName evidence="3">YCII-related domain-containing protein</fullName>
    </recommendedName>
</protein>
<comment type="caution">
    <text evidence="4">The sequence shown here is derived from an EMBL/GenBank/DDBJ whole genome shotgun (WGS) entry which is preliminary data.</text>
</comment>
<name>A0ABP3GM59_9ALTE</name>
<feature type="chain" id="PRO_5047435973" description="YCII-related domain-containing protein" evidence="2">
    <location>
        <begin position="19"/>
        <end position="117"/>
    </location>
</feature>
<evidence type="ECO:0000256" key="1">
    <source>
        <dbReference type="ARBA" id="ARBA00007689"/>
    </source>
</evidence>
<proteinExistence type="inferred from homology"/>
<keyword evidence="5" id="KW-1185">Reference proteome</keyword>
<dbReference type="Proteomes" id="UP001501757">
    <property type="component" value="Unassembled WGS sequence"/>
</dbReference>
<keyword evidence="2" id="KW-0732">Signal</keyword>
<dbReference type="InterPro" id="IPR005545">
    <property type="entry name" value="YCII"/>
</dbReference>
<feature type="domain" description="YCII-related" evidence="3">
    <location>
        <begin position="43"/>
        <end position="108"/>
    </location>
</feature>